<name>A0A150LS78_9BACI</name>
<protein>
    <submittedName>
        <fullName evidence="1">Uncharacterized protein</fullName>
    </submittedName>
</protein>
<evidence type="ECO:0000313" key="2">
    <source>
        <dbReference type="Proteomes" id="UP000075683"/>
    </source>
</evidence>
<dbReference type="STRING" id="301148.B4135_2732"/>
<comment type="caution">
    <text evidence="1">The sequence shown here is derived from an EMBL/GenBank/DDBJ whole genome shotgun (WGS) entry which is preliminary data.</text>
</comment>
<dbReference type="AlphaFoldDB" id="A0A150LS78"/>
<dbReference type="Proteomes" id="UP000075683">
    <property type="component" value="Unassembled WGS sequence"/>
</dbReference>
<sequence>MIAVDVEREHEEHAPRNIFDVIYRSYMIMMTEQRRANLKYANVVFRPEVGHILAFDIGNIRDCMEAGEREAEQRIHEVLALLD</sequence>
<dbReference type="EMBL" id="LQYT01000072">
    <property type="protein sequence ID" value="KYD15164.1"/>
    <property type="molecule type" value="Genomic_DNA"/>
</dbReference>
<proteinExistence type="predicted"/>
<gene>
    <name evidence="1" type="ORF">B4135_2732</name>
</gene>
<organism evidence="1 2">
    <name type="scientific">Caldibacillus debilis</name>
    <dbReference type="NCBI Taxonomy" id="301148"/>
    <lineage>
        <taxon>Bacteria</taxon>
        <taxon>Bacillati</taxon>
        <taxon>Bacillota</taxon>
        <taxon>Bacilli</taxon>
        <taxon>Bacillales</taxon>
        <taxon>Bacillaceae</taxon>
        <taxon>Caldibacillus</taxon>
    </lineage>
</organism>
<reference evidence="1 2" key="1">
    <citation type="submission" date="2016-01" db="EMBL/GenBank/DDBJ databases">
        <title>Draft Genome Sequences of Seven Thermophilic Sporeformers Isolated from Foods.</title>
        <authorList>
            <person name="Berendsen E.M."/>
            <person name="Wells-Bennik M.H."/>
            <person name="Krawcyk A.O."/>
            <person name="De Jong A."/>
            <person name="Holsappel S."/>
            <person name="Eijlander R.T."/>
            <person name="Kuipers O.P."/>
        </authorList>
    </citation>
    <scope>NUCLEOTIDE SEQUENCE [LARGE SCALE GENOMIC DNA]</scope>
    <source>
        <strain evidence="1 2">B4135</strain>
    </source>
</reference>
<evidence type="ECO:0000313" key="1">
    <source>
        <dbReference type="EMBL" id="KYD15164.1"/>
    </source>
</evidence>
<accession>A0A150LS78</accession>